<feature type="transmembrane region" description="Helical" evidence="1">
    <location>
        <begin position="38"/>
        <end position="57"/>
    </location>
</feature>
<dbReference type="EMBL" id="MSCH01000003">
    <property type="protein sequence ID" value="PQJ54480.1"/>
    <property type="molecule type" value="Genomic_DNA"/>
</dbReference>
<dbReference type="AlphaFoldDB" id="A0A2S7UYY9"/>
<accession>A0A2S7UYY9</accession>
<keyword evidence="3" id="KW-1185">Reference proteome</keyword>
<comment type="caution">
    <text evidence="2">The sequence shown here is derived from an EMBL/GenBank/DDBJ whole genome shotgun (WGS) entry which is preliminary data.</text>
</comment>
<sequence>MELLLLLLTAHFVADFYLPTHNGNKALKANSLTSSFNWKHAAVHGLLNIIVFVFASLTLPDSVMVNITFLPMLTLVVIICASHLLTDNWKLHTSNELVHLLAVQTIHILLICLLWSCISDFTLQQVNVFFSHILTAKNMVIAVSYLLICKPASVIIALALKKHTDNLNDSDNAIEHQNAQGNELESMNADSSAPNKKATGLLSAGAWIGYIERCLAISFIFMGQFAGIGFLVATKTIFRFGDLTKNKDMKLTEYMMLGTLLSYAIAIFVGWNALQIYKLL</sequence>
<gene>
    <name evidence="2" type="ORF">BTO11_13025</name>
</gene>
<feature type="transmembrane region" description="Helical" evidence="1">
    <location>
        <begin position="254"/>
        <end position="274"/>
    </location>
</feature>
<protein>
    <recommendedName>
        <fullName evidence="4">DUF3307 domain-containing protein</fullName>
    </recommendedName>
</protein>
<dbReference type="Pfam" id="PF11750">
    <property type="entry name" value="DUF3307"/>
    <property type="match status" value="1"/>
</dbReference>
<proteinExistence type="predicted"/>
<feature type="transmembrane region" description="Helical" evidence="1">
    <location>
        <begin position="210"/>
        <end position="233"/>
    </location>
</feature>
<keyword evidence="1" id="KW-0812">Transmembrane</keyword>
<feature type="transmembrane region" description="Helical" evidence="1">
    <location>
        <begin position="64"/>
        <end position="85"/>
    </location>
</feature>
<evidence type="ECO:0000313" key="2">
    <source>
        <dbReference type="EMBL" id="PQJ54480.1"/>
    </source>
</evidence>
<organism evidence="2 3">
    <name type="scientific">Psychrosphaera saromensis</name>
    <dbReference type="NCBI Taxonomy" id="716813"/>
    <lineage>
        <taxon>Bacteria</taxon>
        <taxon>Pseudomonadati</taxon>
        <taxon>Pseudomonadota</taxon>
        <taxon>Gammaproteobacteria</taxon>
        <taxon>Alteromonadales</taxon>
        <taxon>Pseudoalteromonadaceae</taxon>
        <taxon>Psychrosphaera</taxon>
    </lineage>
</organism>
<dbReference type="OrthoDB" id="8536716at2"/>
<evidence type="ECO:0000256" key="1">
    <source>
        <dbReference type="SAM" id="Phobius"/>
    </source>
</evidence>
<feature type="transmembrane region" description="Helical" evidence="1">
    <location>
        <begin position="139"/>
        <end position="160"/>
    </location>
</feature>
<dbReference type="InterPro" id="IPR021737">
    <property type="entry name" value="Phage_phiKZ_Orf197"/>
</dbReference>
<keyword evidence="1" id="KW-0472">Membrane</keyword>
<keyword evidence="1" id="KW-1133">Transmembrane helix</keyword>
<name>A0A2S7UYY9_9GAMM</name>
<evidence type="ECO:0008006" key="4">
    <source>
        <dbReference type="Google" id="ProtNLM"/>
    </source>
</evidence>
<evidence type="ECO:0000313" key="3">
    <source>
        <dbReference type="Proteomes" id="UP000239007"/>
    </source>
</evidence>
<dbReference type="Proteomes" id="UP000239007">
    <property type="component" value="Unassembled WGS sequence"/>
</dbReference>
<reference evidence="2 3" key="1">
    <citation type="submission" date="2016-12" db="EMBL/GenBank/DDBJ databases">
        <title>Diversity of luminous bacteria.</title>
        <authorList>
            <person name="Yoshizawa S."/>
            <person name="Kogure K."/>
        </authorList>
    </citation>
    <scope>NUCLEOTIDE SEQUENCE [LARGE SCALE GENOMIC DNA]</scope>
    <source>
        <strain evidence="2 3">SA4-48</strain>
    </source>
</reference>
<feature type="transmembrane region" description="Helical" evidence="1">
    <location>
        <begin position="97"/>
        <end position="118"/>
    </location>
</feature>
<dbReference type="RefSeq" id="WP_105053000.1">
    <property type="nucleotide sequence ID" value="NZ_BMYG01000001.1"/>
</dbReference>